<evidence type="ECO:0000313" key="1">
    <source>
        <dbReference type="EMBL" id="KKN40345.1"/>
    </source>
</evidence>
<feature type="non-terminal residue" evidence="1">
    <location>
        <position position="511"/>
    </location>
</feature>
<organism evidence="1">
    <name type="scientific">marine sediment metagenome</name>
    <dbReference type="NCBI Taxonomy" id="412755"/>
    <lineage>
        <taxon>unclassified sequences</taxon>
        <taxon>metagenomes</taxon>
        <taxon>ecological metagenomes</taxon>
    </lineage>
</organism>
<accession>A0A0F9Q8R4</accession>
<dbReference type="EMBL" id="LAZR01001711">
    <property type="protein sequence ID" value="KKN40345.1"/>
    <property type="molecule type" value="Genomic_DNA"/>
</dbReference>
<name>A0A0F9Q8R4_9ZZZZ</name>
<dbReference type="AlphaFoldDB" id="A0A0F9Q8R4"/>
<comment type="caution">
    <text evidence="1">The sequence shown here is derived from an EMBL/GenBank/DDBJ whole genome shotgun (WGS) entry which is preliminary data.</text>
</comment>
<gene>
    <name evidence="1" type="ORF">LCGC14_0734490</name>
</gene>
<reference evidence="1" key="1">
    <citation type="journal article" date="2015" name="Nature">
        <title>Complex archaea that bridge the gap between prokaryotes and eukaryotes.</title>
        <authorList>
            <person name="Spang A."/>
            <person name="Saw J.H."/>
            <person name="Jorgensen S.L."/>
            <person name="Zaremba-Niedzwiedzka K."/>
            <person name="Martijn J."/>
            <person name="Lind A.E."/>
            <person name="van Eijk R."/>
            <person name="Schleper C."/>
            <person name="Guy L."/>
            <person name="Ettema T.J."/>
        </authorList>
    </citation>
    <scope>NUCLEOTIDE SEQUENCE</scope>
</reference>
<proteinExistence type="predicted"/>
<sequence length="511" mass="55638">MTTDIQLSFTARTIATIRAEFEDMVRQTRPDVWSDFFESNLGQSLIELNAMIGDMISMGQDFVGGEFFLATCLRYESALRFCRSVGYVPRSATAAEVLVRADVIPAIVTTNGATIPLGTVISSGGLQYELLEDVVLAVGTTVATLSLFEGQSFSETFDPSNQGGQEILSANGVVAEGSWHAFIGDASNPDNEWDQVEKVAFETGATETYEISFDGDGRIHVVFGDGIAGKIPDDTITLQYRTTAGAGGNAPIYSIRGNVKANVTGGLGTASIAFENSTSTSSGGRDRESLDELRVNVPAYIRSTDKVLTLNDYNTNLLRISGVALVYADILVASYSANIVRIHLWANEEVDFVSETYDATVSSTAEYERYAEFPEIRVNDVQVWLRGRTSVNVLNAIYRPSISYVDVYLTTVVYDARYVKETIHENITKAVIAVFEESTGFVTRVSDLYNAIDAVAGVKNFYIERIVWTRLAKEYATGTVTLTGQPTDGDTITIDDGSGPKTFEFDDDASV</sequence>
<protein>
    <recommendedName>
        <fullName evidence="2">Baseplate protein J-like domain-containing protein</fullName>
    </recommendedName>
</protein>
<evidence type="ECO:0008006" key="2">
    <source>
        <dbReference type="Google" id="ProtNLM"/>
    </source>
</evidence>